<dbReference type="KEGG" id="otd:J1M35_14900"/>
<sequence>MVSRAGVHIEALYAAAARAGMLKRCNRKLADDTVQTADVGFARPDETLLDGLAVAPDVVMTFAASSLPGLKTGDLLVIESQPYQVRDLRVLGDGSEVRAQLTRL</sequence>
<accession>A0A975H7U5</accession>
<keyword evidence="2" id="KW-1185">Reference proteome</keyword>
<dbReference type="EMBL" id="CP071796">
    <property type="protein sequence ID" value="QTD47417.1"/>
    <property type="molecule type" value="Genomic_DNA"/>
</dbReference>
<organism evidence="1 2">
    <name type="scientific">Ottowia testudinis</name>
    <dbReference type="NCBI Taxonomy" id="2816950"/>
    <lineage>
        <taxon>Bacteria</taxon>
        <taxon>Pseudomonadati</taxon>
        <taxon>Pseudomonadota</taxon>
        <taxon>Betaproteobacteria</taxon>
        <taxon>Burkholderiales</taxon>
        <taxon>Comamonadaceae</taxon>
        <taxon>Ottowia</taxon>
    </lineage>
</organism>
<name>A0A975H7U5_9BURK</name>
<dbReference type="AlphaFoldDB" id="A0A975H7U5"/>
<evidence type="ECO:0000313" key="2">
    <source>
        <dbReference type="Proteomes" id="UP000663903"/>
    </source>
</evidence>
<gene>
    <name evidence="1" type="ORF">J1M35_14900</name>
</gene>
<proteinExistence type="predicted"/>
<protein>
    <submittedName>
        <fullName evidence="1">Uncharacterized protein</fullName>
    </submittedName>
</protein>
<dbReference type="Proteomes" id="UP000663903">
    <property type="component" value="Chromosome"/>
</dbReference>
<reference evidence="1" key="1">
    <citation type="submission" date="2021-03" db="EMBL/GenBank/DDBJ databases">
        <title>Ottowia sp. 27C isolated from the cloaca of a Giant Asian pond turtle (Heosemys grandis).</title>
        <authorList>
            <person name="Spergser J."/>
            <person name="Busse H.-J."/>
        </authorList>
    </citation>
    <scope>NUCLEOTIDE SEQUENCE</scope>
    <source>
        <strain evidence="1">27C</strain>
    </source>
</reference>
<evidence type="ECO:0000313" key="1">
    <source>
        <dbReference type="EMBL" id="QTD47417.1"/>
    </source>
</evidence>